<feature type="domain" description="RNA polymerase sigma factor 70 region 4 type 2" evidence="8">
    <location>
        <begin position="116"/>
        <end position="166"/>
    </location>
</feature>
<feature type="region of interest" description="Disordered" evidence="6">
    <location>
        <begin position="377"/>
        <end position="458"/>
    </location>
</feature>
<feature type="domain" description="RNA polymerase sigma-70 region 2" evidence="7">
    <location>
        <begin position="31"/>
        <end position="89"/>
    </location>
</feature>
<dbReference type="Pfam" id="PF08281">
    <property type="entry name" value="Sigma70_r4_2"/>
    <property type="match status" value="1"/>
</dbReference>
<dbReference type="InterPro" id="IPR039425">
    <property type="entry name" value="RNA_pol_sigma-70-like"/>
</dbReference>
<feature type="compositionally biased region" description="Low complexity" evidence="6">
    <location>
        <begin position="287"/>
        <end position="318"/>
    </location>
</feature>
<reference evidence="9" key="1">
    <citation type="submission" date="2021-01" db="EMBL/GenBank/DDBJ databases">
        <title>Whole genome shotgun sequence of Sphaerisporangium rufum NBRC 109079.</title>
        <authorList>
            <person name="Komaki H."/>
            <person name="Tamura T."/>
        </authorList>
    </citation>
    <scope>NUCLEOTIDE SEQUENCE</scope>
    <source>
        <strain evidence="9">NBRC 109079</strain>
    </source>
</reference>
<keyword evidence="5" id="KW-0804">Transcription</keyword>
<dbReference type="Pfam" id="PF04542">
    <property type="entry name" value="Sigma70_r2"/>
    <property type="match status" value="1"/>
</dbReference>
<feature type="compositionally biased region" description="Low complexity" evidence="6">
    <location>
        <begin position="403"/>
        <end position="441"/>
    </location>
</feature>
<protein>
    <recommendedName>
        <fullName evidence="11">RNA polymerase sigma factor, sigma-70 family</fullName>
    </recommendedName>
</protein>
<accession>A0A919UYV8</accession>
<dbReference type="SUPFAM" id="SSF88659">
    <property type="entry name" value="Sigma3 and sigma4 domains of RNA polymerase sigma factors"/>
    <property type="match status" value="1"/>
</dbReference>
<evidence type="ECO:0000256" key="2">
    <source>
        <dbReference type="ARBA" id="ARBA00023015"/>
    </source>
</evidence>
<keyword evidence="3" id="KW-0731">Sigma factor</keyword>
<evidence type="ECO:0000256" key="3">
    <source>
        <dbReference type="ARBA" id="ARBA00023082"/>
    </source>
</evidence>
<evidence type="ECO:0000256" key="4">
    <source>
        <dbReference type="ARBA" id="ARBA00023125"/>
    </source>
</evidence>
<sequence>MLSGWPSAGRADDQRLADALRRADDRAVDLLYDAYADRLNDYACSLLHDTDAAADAVHDAMVLAHGRAEVLREPARLRAWLYALTRSRCAPSRGAGDRPPEEYDDDADDPELTAVIREALAELADRDREALLLAVRHGLTPADLGAVLGLSSRQAGGRVARARDHLEIAAAAVVLARTGRAHCPDLSALLDSIEGPLPQPLRRRLVRHISGCRECADGRRRRVSADGLLAGVPVAFPPLSLRRRVATTCGAAGQAAERAAIAASGVFDRDGFPVPARRARAAAARAGAGARASSPAASPAASRASSRGRAGAPAGAPATTVTFVGAHAGDRRPGRHGAGAGRRAARRATPVLAAAACVLVATGTMLVATGQDLGSHGPQALRFPSRTPGELQIRYGPAPTGDTGPTSAVTASTPAPARTSPTGAPAAAAPTGGALAAPSRTPSRRPPGPTGSASPPARLVVSCPPDIGEEEDTAVILVSARHGTVSWTATATGGLAVVPARGVLAPDARARLVVTAPDTGAAGGGVVTLRSGATGGSACRVSWPARQPPVSEPPTDEPENPQNPDNPSQSATPAPSEHSNNE</sequence>
<dbReference type="InterPro" id="IPR013324">
    <property type="entry name" value="RNA_pol_sigma_r3/r4-like"/>
</dbReference>
<dbReference type="InterPro" id="IPR036388">
    <property type="entry name" value="WH-like_DNA-bd_sf"/>
</dbReference>
<dbReference type="SUPFAM" id="SSF88946">
    <property type="entry name" value="Sigma2 domain of RNA polymerase sigma factors"/>
    <property type="match status" value="1"/>
</dbReference>
<evidence type="ECO:0000256" key="6">
    <source>
        <dbReference type="SAM" id="MobiDB-lite"/>
    </source>
</evidence>
<feature type="compositionally biased region" description="Low complexity" evidence="6">
    <location>
        <begin position="560"/>
        <end position="570"/>
    </location>
</feature>
<dbReference type="AlphaFoldDB" id="A0A919UYV8"/>
<dbReference type="Proteomes" id="UP000655287">
    <property type="component" value="Unassembled WGS sequence"/>
</dbReference>
<keyword evidence="10" id="KW-1185">Reference proteome</keyword>
<dbReference type="Gene3D" id="1.10.1740.10">
    <property type="match status" value="1"/>
</dbReference>
<evidence type="ECO:0008006" key="11">
    <source>
        <dbReference type="Google" id="ProtNLM"/>
    </source>
</evidence>
<dbReference type="GO" id="GO:0016987">
    <property type="term" value="F:sigma factor activity"/>
    <property type="evidence" value="ECO:0007669"/>
    <property type="project" value="UniProtKB-KW"/>
</dbReference>
<dbReference type="GO" id="GO:0003677">
    <property type="term" value="F:DNA binding"/>
    <property type="evidence" value="ECO:0007669"/>
    <property type="project" value="UniProtKB-KW"/>
</dbReference>
<dbReference type="EMBL" id="BOOU01000048">
    <property type="protein sequence ID" value="GII78446.1"/>
    <property type="molecule type" value="Genomic_DNA"/>
</dbReference>
<dbReference type="PANTHER" id="PTHR43133">
    <property type="entry name" value="RNA POLYMERASE ECF-TYPE SIGMA FACTO"/>
    <property type="match status" value="1"/>
</dbReference>
<keyword evidence="4" id="KW-0238">DNA-binding</keyword>
<feature type="region of interest" description="Disordered" evidence="6">
    <location>
        <begin position="287"/>
        <end position="346"/>
    </location>
</feature>
<evidence type="ECO:0000313" key="9">
    <source>
        <dbReference type="EMBL" id="GII78446.1"/>
    </source>
</evidence>
<comment type="similarity">
    <text evidence="1">Belongs to the sigma-70 factor family. ECF subfamily.</text>
</comment>
<evidence type="ECO:0000256" key="1">
    <source>
        <dbReference type="ARBA" id="ARBA00010641"/>
    </source>
</evidence>
<gene>
    <name evidence="9" type="ORF">Sru01_34280</name>
</gene>
<dbReference type="CDD" id="cd06171">
    <property type="entry name" value="Sigma70_r4"/>
    <property type="match status" value="1"/>
</dbReference>
<evidence type="ECO:0000313" key="10">
    <source>
        <dbReference type="Proteomes" id="UP000655287"/>
    </source>
</evidence>
<dbReference type="InterPro" id="IPR013249">
    <property type="entry name" value="RNA_pol_sigma70_r4_t2"/>
</dbReference>
<evidence type="ECO:0000256" key="5">
    <source>
        <dbReference type="ARBA" id="ARBA00023163"/>
    </source>
</evidence>
<dbReference type="PANTHER" id="PTHR43133:SF8">
    <property type="entry name" value="RNA POLYMERASE SIGMA FACTOR HI_1459-RELATED"/>
    <property type="match status" value="1"/>
</dbReference>
<keyword evidence="2" id="KW-0805">Transcription regulation</keyword>
<name>A0A919UYV8_9ACTN</name>
<evidence type="ECO:0000259" key="8">
    <source>
        <dbReference type="Pfam" id="PF08281"/>
    </source>
</evidence>
<comment type="caution">
    <text evidence="9">The sequence shown here is derived from an EMBL/GenBank/DDBJ whole genome shotgun (WGS) entry which is preliminary data.</text>
</comment>
<proteinExistence type="inferred from homology"/>
<dbReference type="InterPro" id="IPR007627">
    <property type="entry name" value="RNA_pol_sigma70_r2"/>
</dbReference>
<organism evidence="9 10">
    <name type="scientific">Sphaerisporangium rufum</name>
    <dbReference type="NCBI Taxonomy" id="1381558"/>
    <lineage>
        <taxon>Bacteria</taxon>
        <taxon>Bacillati</taxon>
        <taxon>Actinomycetota</taxon>
        <taxon>Actinomycetes</taxon>
        <taxon>Streptosporangiales</taxon>
        <taxon>Streptosporangiaceae</taxon>
        <taxon>Sphaerisporangium</taxon>
    </lineage>
</organism>
<evidence type="ECO:0000259" key="7">
    <source>
        <dbReference type="Pfam" id="PF04542"/>
    </source>
</evidence>
<dbReference type="Gene3D" id="1.10.10.10">
    <property type="entry name" value="Winged helix-like DNA-binding domain superfamily/Winged helix DNA-binding domain"/>
    <property type="match status" value="1"/>
</dbReference>
<dbReference type="InterPro" id="IPR013325">
    <property type="entry name" value="RNA_pol_sigma_r2"/>
</dbReference>
<feature type="region of interest" description="Disordered" evidence="6">
    <location>
        <begin position="534"/>
        <end position="582"/>
    </location>
</feature>
<dbReference type="GO" id="GO:0006352">
    <property type="term" value="P:DNA-templated transcription initiation"/>
    <property type="evidence" value="ECO:0007669"/>
    <property type="project" value="InterPro"/>
</dbReference>